<dbReference type="Gene3D" id="1.20.1050.140">
    <property type="match status" value="1"/>
</dbReference>
<dbReference type="Proteomes" id="UP000265882">
    <property type="component" value="Unassembled WGS sequence"/>
</dbReference>
<dbReference type="EMBL" id="QZKU01000145">
    <property type="protein sequence ID" value="RJP14030.1"/>
    <property type="molecule type" value="Genomic_DNA"/>
</dbReference>
<sequence>MEFGLFLGCNTPAIRPDVERAIRLTMPKLGVDLIDLEGYVCCPAFGTFPSADEDSHLAVSGWNLSLAEQKGLDLLVECGSCYSSLRMGREHILHDEKKRARVNELLQPVGRTVEGKTKVRHISDVLYNDVGLEKIAASIDKKLEGLHAVVQYPCHTLFPSEHVGFDSPPARPHIMRDLVEALGAKVDAFSREYQCCGGAGGFHGTSSAEARAFAQSKFDAIKKETQADFIVVSCITCLMFLDNVQKELNEGNGKYNLPVFDYNQILALCMGFDPKQVAPICSVPRDTIISRL</sequence>
<dbReference type="Gene3D" id="3.40.50.11810">
    <property type="match status" value="1"/>
</dbReference>
<name>A0A3A4NBH7_ABYX5</name>
<organism evidence="3 4">
    <name type="scientific">Abyssobacteria bacterium (strain SURF_5)</name>
    <dbReference type="NCBI Taxonomy" id="2093360"/>
    <lineage>
        <taxon>Bacteria</taxon>
        <taxon>Pseudomonadati</taxon>
        <taxon>Candidatus Hydrogenedentota</taxon>
        <taxon>Candidatus Abyssobacteria</taxon>
    </lineage>
</organism>
<comment type="caution">
    <text evidence="3">The sequence shown here is derived from an EMBL/GenBank/DDBJ whole genome shotgun (WGS) entry which is preliminary data.</text>
</comment>
<evidence type="ECO:0000256" key="1">
    <source>
        <dbReference type="ARBA" id="ARBA00023002"/>
    </source>
</evidence>
<gene>
    <name evidence="3" type="ORF">C4520_22015</name>
</gene>
<dbReference type="InterPro" id="IPR051278">
    <property type="entry name" value="HdrB/HdrD_reductase"/>
</dbReference>
<reference evidence="3 4" key="1">
    <citation type="journal article" date="2017" name="ISME J.">
        <title>Energy and carbon metabolisms in a deep terrestrial subsurface fluid microbial community.</title>
        <authorList>
            <person name="Momper L."/>
            <person name="Jungbluth S.P."/>
            <person name="Lee M.D."/>
            <person name="Amend J.P."/>
        </authorList>
    </citation>
    <scope>NUCLEOTIDE SEQUENCE [LARGE SCALE GENOMIC DNA]</scope>
    <source>
        <strain evidence="3">SURF_5</strain>
    </source>
</reference>
<dbReference type="GO" id="GO:0016491">
    <property type="term" value="F:oxidoreductase activity"/>
    <property type="evidence" value="ECO:0007669"/>
    <property type="project" value="UniProtKB-KW"/>
</dbReference>
<protein>
    <submittedName>
        <fullName evidence="3">Heterodisulfide reductase</fullName>
    </submittedName>
</protein>
<accession>A0A3A4NBH7</accession>
<dbReference type="PANTHER" id="PTHR42947">
    <property type="entry name" value="COB--COM HETERODISULFIDE REDUCTASE SUBUNIT B 1"/>
    <property type="match status" value="1"/>
</dbReference>
<feature type="domain" description="Cysteine-rich" evidence="2">
    <location>
        <begin position="150"/>
        <end position="242"/>
    </location>
</feature>
<dbReference type="Pfam" id="PF02754">
    <property type="entry name" value="CCG"/>
    <property type="match status" value="2"/>
</dbReference>
<dbReference type="PANTHER" id="PTHR42947:SF1">
    <property type="entry name" value="COB--COM HETERODISULFIDE REDUCTASE SUBUNIT B 1"/>
    <property type="match status" value="1"/>
</dbReference>
<evidence type="ECO:0000313" key="3">
    <source>
        <dbReference type="EMBL" id="RJP14030.1"/>
    </source>
</evidence>
<evidence type="ECO:0000259" key="2">
    <source>
        <dbReference type="Pfam" id="PF02754"/>
    </source>
</evidence>
<dbReference type="AlphaFoldDB" id="A0A3A4NBH7"/>
<feature type="domain" description="Cysteine-rich" evidence="2">
    <location>
        <begin position="5"/>
        <end position="86"/>
    </location>
</feature>
<dbReference type="InterPro" id="IPR004017">
    <property type="entry name" value="Cys_rich_dom"/>
</dbReference>
<keyword evidence="1" id="KW-0560">Oxidoreductase</keyword>
<proteinExistence type="predicted"/>
<evidence type="ECO:0000313" key="4">
    <source>
        <dbReference type="Proteomes" id="UP000265882"/>
    </source>
</evidence>